<proteinExistence type="predicted"/>
<name>A0A843VPR5_COLES</name>
<dbReference type="Proteomes" id="UP000652761">
    <property type="component" value="Unassembled WGS sequence"/>
</dbReference>
<evidence type="ECO:0000313" key="4">
    <source>
        <dbReference type="Proteomes" id="UP000652761"/>
    </source>
</evidence>
<keyword evidence="2" id="KW-0472">Membrane</keyword>
<keyword evidence="4" id="KW-1185">Reference proteome</keyword>
<feature type="region of interest" description="Disordered" evidence="1">
    <location>
        <begin position="118"/>
        <end position="137"/>
    </location>
</feature>
<sequence length="297" mass="31303">MCDTWINQNTSNSTKDRNRTNDQIRGLRLLSSDVHHLTAATSSLRLLLALLQLLLALLRLLELSLVLLLMLRLLGWRVIGNNLCSAGFALCPAALTTPLAAPANVAATVTTGNAAYPLERTTSSTSRSGQCRLSPKKKKKKIRSLDCPKDAEAEVEETSPEALCGPQVMLLQLEYAAVPLVVPLAELVLAVGSLVAAPLLPSLQTAVLLPTSSGTAKVPGTSSSTTAPKPLAGAGVETTIAAVLPVATGHPAAKEHLVGRTVEAEHPPARARLQPTRPVRHPDALSTLEPVCIYVEA</sequence>
<dbReference type="AlphaFoldDB" id="A0A843VPR5"/>
<gene>
    <name evidence="3" type="ORF">Taro_033829</name>
</gene>
<protein>
    <submittedName>
        <fullName evidence="3">Uncharacterized protein</fullName>
    </submittedName>
</protein>
<keyword evidence="2" id="KW-0812">Transmembrane</keyword>
<evidence type="ECO:0000256" key="2">
    <source>
        <dbReference type="SAM" id="Phobius"/>
    </source>
</evidence>
<keyword evidence="2" id="KW-1133">Transmembrane helix</keyword>
<dbReference type="EMBL" id="NMUH01002616">
    <property type="protein sequence ID" value="MQM01083.1"/>
    <property type="molecule type" value="Genomic_DNA"/>
</dbReference>
<accession>A0A843VPR5</accession>
<comment type="caution">
    <text evidence="3">The sequence shown here is derived from an EMBL/GenBank/DDBJ whole genome shotgun (WGS) entry which is preliminary data.</text>
</comment>
<organism evidence="3 4">
    <name type="scientific">Colocasia esculenta</name>
    <name type="common">Wild taro</name>
    <name type="synonym">Arum esculentum</name>
    <dbReference type="NCBI Taxonomy" id="4460"/>
    <lineage>
        <taxon>Eukaryota</taxon>
        <taxon>Viridiplantae</taxon>
        <taxon>Streptophyta</taxon>
        <taxon>Embryophyta</taxon>
        <taxon>Tracheophyta</taxon>
        <taxon>Spermatophyta</taxon>
        <taxon>Magnoliopsida</taxon>
        <taxon>Liliopsida</taxon>
        <taxon>Araceae</taxon>
        <taxon>Aroideae</taxon>
        <taxon>Colocasieae</taxon>
        <taxon>Colocasia</taxon>
    </lineage>
</organism>
<evidence type="ECO:0000313" key="3">
    <source>
        <dbReference type="EMBL" id="MQM01083.1"/>
    </source>
</evidence>
<feature type="transmembrane region" description="Helical" evidence="2">
    <location>
        <begin position="46"/>
        <end position="71"/>
    </location>
</feature>
<feature type="compositionally biased region" description="Polar residues" evidence="1">
    <location>
        <begin position="120"/>
        <end position="131"/>
    </location>
</feature>
<feature type="region of interest" description="Disordered" evidence="1">
    <location>
        <begin position="212"/>
        <end position="231"/>
    </location>
</feature>
<feature type="compositionally biased region" description="Polar residues" evidence="1">
    <location>
        <begin position="212"/>
        <end position="227"/>
    </location>
</feature>
<reference evidence="3" key="1">
    <citation type="submission" date="2017-07" db="EMBL/GenBank/DDBJ databases">
        <title>Taro Niue Genome Assembly and Annotation.</title>
        <authorList>
            <person name="Atibalentja N."/>
            <person name="Keating K."/>
            <person name="Fields C.J."/>
        </authorList>
    </citation>
    <scope>NUCLEOTIDE SEQUENCE</scope>
    <source>
        <strain evidence="3">Niue_2</strain>
        <tissue evidence="3">Leaf</tissue>
    </source>
</reference>
<evidence type="ECO:0000256" key="1">
    <source>
        <dbReference type="SAM" id="MobiDB-lite"/>
    </source>
</evidence>